<evidence type="ECO:0000256" key="1">
    <source>
        <dbReference type="SAM" id="Phobius"/>
    </source>
</evidence>
<evidence type="ECO:0000313" key="3">
    <source>
        <dbReference type="Proteomes" id="UP000293995"/>
    </source>
</evidence>
<feature type="transmembrane region" description="Helical" evidence="1">
    <location>
        <begin position="6"/>
        <end position="26"/>
    </location>
</feature>
<dbReference type="RefSeq" id="WP_129388584.1">
    <property type="nucleotide sequence ID" value="NZ_CP035494.1"/>
</dbReference>
<keyword evidence="1" id="KW-0812">Transmembrane</keyword>
<reference evidence="2 3" key="1">
    <citation type="submission" date="2019-01" db="EMBL/GenBank/DDBJ databases">
        <title>Genome sequencing of strain DFW100M-13.</title>
        <authorList>
            <person name="Heo J."/>
            <person name="Kim S.-J."/>
            <person name="Kim J.-S."/>
            <person name="Hong S.-B."/>
            <person name="Kwon S.-W."/>
        </authorList>
    </citation>
    <scope>NUCLEOTIDE SEQUENCE [LARGE SCALE GENOMIC DNA]</scope>
    <source>
        <strain evidence="2 3">DFW100M-13</strain>
    </source>
</reference>
<accession>A0A4P6EE42</accession>
<organism evidence="2 3">
    <name type="scientific">Microbacterium protaetiae</name>
    <dbReference type="NCBI Taxonomy" id="2509458"/>
    <lineage>
        <taxon>Bacteria</taxon>
        <taxon>Bacillati</taxon>
        <taxon>Actinomycetota</taxon>
        <taxon>Actinomycetes</taxon>
        <taxon>Micrococcales</taxon>
        <taxon>Microbacteriaceae</taxon>
        <taxon>Microbacterium</taxon>
    </lineage>
</organism>
<feature type="transmembrane region" description="Helical" evidence="1">
    <location>
        <begin position="118"/>
        <end position="143"/>
    </location>
</feature>
<dbReference type="EMBL" id="CP035494">
    <property type="protein sequence ID" value="QAY60026.1"/>
    <property type="molecule type" value="Genomic_DNA"/>
</dbReference>
<dbReference type="AlphaFoldDB" id="A0A4P6EE42"/>
<keyword evidence="3" id="KW-1185">Reference proteome</keyword>
<proteinExistence type="predicted"/>
<dbReference type="KEGG" id="mprt:ET475_08500"/>
<feature type="transmembrane region" description="Helical" evidence="1">
    <location>
        <begin position="38"/>
        <end position="62"/>
    </location>
</feature>
<evidence type="ECO:0000313" key="2">
    <source>
        <dbReference type="EMBL" id="QAY60026.1"/>
    </source>
</evidence>
<keyword evidence="1" id="KW-0472">Membrane</keyword>
<protein>
    <submittedName>
        <fullName evidence="2">Uncharacterized protein</fullName>
    </submittedName>
</protein>
<keyword evidence="1" id="KW-1133">Transmembrane helix</keyword>
<gene>
    <name evidence="2" type="ORF">ET475_08500</name>
</gene>
<dbReference type="Proteomes" id="UP000293995">
    <property type="component" value="Chromosome"/>
</dbReference>
<feature type="transmembrane region" description="Helical" evidence="1">
    <location>
        <begin position="155"/>
        <end position="176"/>
    </location>
</feature>
<name>A0A4P6EE42_9MICO</name>
<sequence>MASFSWVHLLILLLAVAVIVLVLVLAVRSWRRHAIDGVIGVTLTGSALYGAIALIIAIGTVIDVLTSQDVTISVPVNEYWPQLPPGAEITPGPSATRVGGGFTTADLQVEGLSAGARVLWASGLAAGLLAQVAIAALIAVACFQLLRGAAFAQIVANLATVTAVVVLVGGIAAAVLCDIAGSMAAQQVLSVTSAQWSNVPSAWADWDPTMLLPKPGLRIEFPFWPVGAGLGFAALAAVLKYGTRLQRDTEGLV</sequence>
<dbReference type="OrthoDB" id="5119249at2"/>
<feature type="transmembrane region" description="Helical" evidence="1">
    <location>
        <begin position="221"/>
        <end position="239"/>
    </location>
</feature>